<dbReference type="AlphaFoldDB" id="A0A5A7QZG5"/>
<dbReference type="EMBL" id="BKCP01009404">
    <property type="protein sequence ID" value="GER50823.1"/>
    <property type="molecule type" value="Genomic_DNA"/>
</dbReference>
<evidence type="ECO:0000313" key="3">
    <source>
        <dbReference type="Proteomes" id="UP000325081"/>
    </source>
</evidence>
<organism evidence="2 3">
    <name type="scientific">Striga asiatica</name>
    <name type="common">Asiatic witchweed</name>
    <name type="synonym">Buchnera asiatica</name>
    <dbReference type="NCBI Taxonomy" id="4170"/>
    <lineage>
        <taxon>Eukaryota</taxon>
        <taxon>Viridiplantae</taxon>
        <taxon>Streptophyta</taxon>
        <taxon>Embryophyta</taxon>
        <taxon>Tracheophyta</taxon>
        <taxon>Spermatophyta</taxon>
        <taxon>Magnoliopsida</taxon>
        <taxon>eudicotyledons</taxon>
        <taxon>Gunneridae</taxon>
        <taxon>Pentapetalae</taxon>
        <taxon>asterids</taxon>
        <taxon>lamiids</taxon>
        <taxon>Lamiales</taxon>
        <taxon>Orobanchaceae</taxon>
        <taxon>Buchnereae</taxon>
        <taxon>Striga</taxon>
    </lineage>
</organism>
<dbReference type="PANTHER" id="PTHR46328:SF38">
    <property type="entry name" value="FAR1 DNA-BINDING DOMAIN PROTEIN"/>
    <property type="match status" value="1"/>
</dbReference>
<accession>A0A5A7QZG5</accession>
<feature type="region of interest" description="Disordered" evidence="1">
    <location>
        <begin position="1"/>
        <end position="26"/>
    </location>
</feature>
<keyword evidence="3" id="KW-1185">Reference proteome</keyword>
<sequence>MSMQKFVAHSISGDENDEDSGRSFDEQFNTSLADGCEAKGDYIVQVAFASIPRENQSFQTLDEAKDFYIAYSKEAGFSVRERNDRKNHKQEVVWKMFVCYKE</sequence>
<evidence type="ECO:0000313" key="2">
    <source>
        <dbReference type="EMBL" id="GER50823.1"/>
    </source>
</evidence>
<proteinExistence type="predicted"/>
<evidence type="ECO:0000256" key="1">
    <source>
        <dbReference type="SAM" id="MobiDB-lite"/>
    </source>
</evidence>
<dbReference type="Proteomes" id="UP000325081">
    <property type="component" value="Unassembled WGS sequence"/>
</dbReference>
<reference evidence="3" key="1">
    <citation type="journal article" date="2019" name="Curr. Biol.">
        <title>Genome Sequence of Striga asiatica Provides Insight into the Evolution of Plant Parasitism.</title>
        <authorList>
            <person name="Yoshida S."/>
            <person name="Kim S."/>
            <person name="Wafula E.K."/>
            <person name="Tanskanen J."/>
            <person name="Kim Y.M."/>
            <person name="Honaas L."/>
            <person name="Yang Z."/>
            <person name="Spallek T."/>
            <person name="Conn C.E."/>
            <person name="Ichihashi Y."/>
            <person name="Cheong K."/>
            <person name="Cui S."/>
            <person name="Der J.P."/>
            <person name="Gundlach H."/>
            <person name="Jiao Y."/>
            <person name="Hori C."/>
            <person name="Ishida J.K."/>
            <person name="Kasahara H."/>
            <person name="Kiba T."/>
            <person name="Kim M.S."/>
            <person name="Koo N."/>
            <person name="Laohavisit A."/>
            <person name="Lee Y.H."/>
            <person name="Lumba S."/>
            <person name="McCourt P."/>
            <person name="Mortimer J.C."/>
            <person name="Mutuku J.M."/>
            <person name="Nomura T."/>
            <person name="Sasaki-Sekimoto Y."/>
            <person name="Seto Y."/>
            <person name="Wang Y."/>
            <person name="Wakatake T."/>
            <person name="Sakakibara H."/>
            <person name="Demura T."/>
            <person name="Yamaguchi S."/>
            <person name="Yoneyama K."/>
            <person name="Manabe R.I."/>
            <person name="Nelson D.C."/>
            <person name="Schulman A.H."/>
            <person name="Timko M.P."/>
            <person name="dePamphilis C.W."/>
            <person name="Choi D."/>
            <person name="Shirasu K."/>
        </authorList>
    </citation>
    <scope>NUCLEOTIDE SEQUENCE [LARGE SCALE GENOMIC DNA]</scope>
    <source>
        <strain evidence="3">cv. UVA1</strain>
    </source>
</reference>
<gene>
    <name evidence="2" type="ORF">STAS_28150</name>
</gene>
<comment type="caution">
    <text evidence="2">The sequence shown here is derived from an EMBL/GenBank/DDBJ whole genome shotgun (WGS) entry which is preliminary data.</text>
</comment>
<dbReference type="PANTHER" id="PTHR46328">
    <property type="entry name" value="FAR-RED IMPAIRED RESPONSIVE (FAR1) FAMILY PROTEIN-RELATED"/>
    <property type="match status" value="1"/>
</dbReference>
<protein>
    <submittedName>
        <fullName evidence="2">Far-red impaired responsive (FAR1) family protein</fullName>
    </submittedName>
</protein>
<dbReference type="OrthoDB" id="1859317at2759"/>
<name>A0A5A7QZG5_STRAF</name>